<feature type="transmembrane region" description="Helical" evidence="6">
    <location>
        <begin position="30"/>
        <end position="47"/>
    </location>
</feature>
<dbReference type="PANTHER" id="PTHR12668">
    <property type="entry name" value="TRANSMEMBRANE PROTEIN 14, 15"/>
    <property type="match status" value="1"/>
</dbReference>
<organism evidence="7 8">
    <name type="scientific">Cephalotrichum gorgonifer</name>
    <dbReference type="NCBI Taxonomy" id="2041049"/>
    <lineage>
        <taxon>Eukaryota</taxon>
        <taxon>Fungi</taxon>
        <taxon>Dikarya</taxon>
        <taxon>Ascomycota</taxon>
        <taxon>Pezizomycotina</taxon>
        <taxon>Sordariomycetes</taxon>
        <taxon>Hypocreomycetidae</taxon>
        <taxon>Microascales</taxon>
        <taxon>Microascaceae</taxon>
        <taxon>Cephalotrichum</taxon>
    </lineage>
</organism>
<dbReference type="GO" id="GO:0016020">
    <property type="term" value="C:membrane"/>
    <property type="evidence" value="ECO:0007669"/>
    <property type="project" value="UniProtKB-SubCell"/>
</dbReference>
<keyword evidence="3 6" id="KW-0812">Transmembrane</keyword>
<proteinExistence type="inferred from homology"/>
<reference evidence="7" key="1">
    <citation type="submission" date="2018-03" db="EMBL/GenBank/DDBJ databases">
        <authorList>
            <person name="Guldener U."/>
        </authorList>
    </citation>
    <scope>NUCLEOTIDE SEQUENCE</scope>
</reference>
<dbReference type="InterPro" id="IPR044890">
    <property type="entry name" value="TMEM14_sf"/>
</dbReference>
<evidence type="ECO:0000313" key="8">
    <source>
        <dbReference type="Proteomes" id="UP001187682"/>
    </source>
</evidence>
<evidence type="ECO:0000256" key="1">
    <source>
        <dbReference type="ARBA" id="ARBA00004370"/>
    </source>
</evidence>
<protein>
    <submittedName>
        <fullName evidence="7">Related to UPF0136 membrane protein YJR085C</fullName>
    </submittedName>
</protein>
<dbReference type="Pfam" id="PF03647">
    <property type="entry name" value="Tmemb_14"/>
    <property type="match status" value="1"/>
</dbReference>
<evidence type="ECO:0000313" key="7">
    <source>
        <dbReference type="EMBL" id="SPN96983.1"/>
    </source>
</evidence>
<accession>A0AAE8MPI2</accession>
<dbReference type="EMBL" id="ONZQ02000001">
    <property type="protein sequence ID" value="SPN96983.1"/>
    <property type="molecule type" value="Genomic_DNA"/>
</dbReference>
<sequence length="107" mass="10865">MVRSTLGATSYVLAALTASGGLIGYAKSGSIPSAVAGCTVGLIYGVGAHRIQNREPYGLELSILASLVLGGSSLPRAIRLRKPVPVMLSVLSTFGLAVFGSAFVKGE</sequence>
<comment type="similarity">
    <text evidence="2">Belongs to the TMEM14 family.</text>
</comment>
<evidence type="ECO:0000256" key="2">
    <source>
        <dbReference type="ARBA" id="ARBA00007590"/>
    </source>
</evidence>
<name>A0AAE8MPI2_9PEZI</name>
<evidence type="ECO:0000256" key="3">
    <source>
        <dbReference type="ARBA" id="ARBA00022692"/>
    </source>
</evidence>
<evidence type="ECO:0000256" key="4">
    <source>
        <dbReference type="ARBA" id="ARBA00022989"/>
    </source>
</evidence>
<comment type="caution">
    <text evidence="7">The sequence shown here is derived from an EMBL/GenBank/DDBJ whole genome shotgun (WGS) entry which is preliminary data.</text>
</comment>
<evidence type="ECO:0000256" key="6">
    <source>
        <dbReference type="SAM" id="Phobius"/>
    </source>
</evidence>
<comment type="subcellular location">
    <subcellularLocation>
        <location evidence="1">Membrane</location>
    </subcellularLocation>
</comment>
<dbReference type="Gene3D" id="1.10.10.1740">
    <property type="entry name" value="Transmembrane protein 14-like"/>
    <property type="match status" value="1"/>
</dbReference>
<dbReference type="AlphaFoldDB" id="A0AAE8MPI2"/>
<dbReference type="InterPro" id="IPR005349">
    <property type="entry name" value="TMEM14"/>
</dbReference>
<gene>
    <name evidence="7" type="ORF">DNG_00503</name>
</gene>
<evidence type="ECO:0000256" key="5">
    <source>
        <dbReference type="ARBA" id="ARBA00023136"/>
    </source>
</evidence>
<dbReference type="Proteomes" id="UP001187682">
    <property type="component" value="Unassembled WGS sequence"/>
</dbReference>
<keyword evidence="8" id="KW-1185">Reference proteome</keyword>
<keyword evidence="5 6" id="KW-0472">Membrane</keyword>
<keyword evidence="4 6" id="KW-1133">Transmembrane helix</keyword>
<dbReference type="PANTHER" id="PTHR12668:SF15">
    <property type="entry name" value="UPF0136 DOMAIN PROTEIN (AFU_ORTHOLOGUE AFUA_1G03720)"/>
    <property type="match status" value="1"/>
</dbReference>
<feature type="transmembrane region" description="Helical" evidence="6">
    <location>
        <begin position="84"/>
        <end position="104"/>
    </location>
</feature>